<dbReference type="PANTHER" id="PTHR43343">
    <property type="entry name" value="PEPTIDASE S12"/>
    <property type="match status" value="1"/>
</dbReference>
<dbReference type="InterPro" id="IPR051201">
    <property type="entry name" value="Chloro_Bact_Ser_Proteases"/>
</dbReference>
<dbReference type="PANTHER" id="PTHR43343:SF3">
    <property type="entry name" value="PROTEASE DO-LIKE 8, CHLOROPLASTIC"/>
    <property type="match status" value="1"/>
</dbReference>
<dbReference type="Pfam" id="PF13365">
    <property type="entry name" value="Trypsin_2"/>
    <property type="match status" value="1"/>
</dbReference>
<evidence type="ECO:0000313" key="6">
    <source>
        <dbReference type="Proteomes" id="UP001576784"/>
    </source>
</evidence>
<dbReference type="InterPro" id="IPR009003">
    <property type="entry name" value="Peptidase_S1_PA"/>
</dbReference>
<sequence length="484" mass="50895">MNTKLLTIAASSMIAVRTTLGVFGISSLAATTGLWLNATPASAQVTDEQTNVRVYQKASPAVVSIAVPNGNGSGSIISRDGLVLTNAHVVQGAPQTLTVTLADGRRLPADVVAFGDRGLDLAVLKIRTQNNLPTIPLARSGVQVGQRAFAIGNPFGRFEGTFTVGIVSRIDRDRGLIQTDAAINPGNSGGPLLNSQGELIGVNTAIFTNSQAGGNIGIGFAIAIDRVQPFLASVRQGTAPRVAQTVPRAGRTTNPPQTLTLNGELITDRLGPGDNVLPTDNSFFKAYRFQGRAGQQVRIDMVSREINPFLILVAPNGRTLAQDYNSGGNRNARIVTSLPISGSYLLIANSYQGGEVGTFELRAMTSGAGLRNPNTQRQTRSAIQLQGTLGPGAPILPSDGSWYRSYTFDGVAGQSIRITVESADFDTYLALLGPDGRKVAENNNVGRNSSNSALNLTLPSSGTYRVIVNASEPGAGGRYRLVIR</sequence>
<organism evidence="5 6">
    <name type="scientific">Floridaenema flaviceps BLCC-F50</name>
    <dbReference type="NCBI Taxonomy" id="3153642"/>
    <lineage>
        <taxon>Bacteria</taxon>
        <taxon>Bacillati</taxon>
        <taxon>Cyanobacteriota</taxon>
        <taxon>Cyanophyceae</taxon>
        <taxon>Oscillatoriophycideae</taxon>
        <taxon>Aerosakkonematales</taxon>
        <taxon>Aerosakkonemataceae</taxon>
        <taxon>Floridanema</taxon>
        <taxon>Floridanema flaviceps</taxon>
    </lineage>
</organism>
<dbReference type="InterPro" id="IPR043504">
    <property type="entry name" value="Peptidase_S1_PA_chymotrypsin"/>
</dbReference>
<protein>
    <submittedName>
        <fullName evidence="5">Trypsin-like peptidase domain-containing protein</fullName>
    </submittedName>
</protein>
<accession>A0ABV4XN58</accession>
<comment type="caution">
    <text evidence="5">The sequence shown here is derived from an EMBL/GenBank/DDBJ whole genome shotgun (WGS) entry which is preliminary data.</text>
</comment>
<evidence type="ECO:0000313" key="5">
    <source>
        <dbReference type="EMBL" id="MFB2893143.1"/>
    </source>
</evidence>
<dbReference type="SUPFAM" id="SSF50494">
    <property type="entry name" value="Trypsin-like serine proteases"/>
    <property type="match status" value="1"/>
</dbReference>
<evidence type="ECO:0000256" key="1">
    <source>
        <dbReference type="ARBA" id="ARBA00010541"/>
    </source>
</evidence>
<keyword evidence="6" id="KW-1185">Reference proteome</keyword>
<reference evidence="5 6" key="1">
    <citation type="submission" date="2024-09" db="EMBL/GenBank/DDBJ databases">
        <title>Floridaenema gen nov. (Aerosakkonemataceae, Aerosakkonematales ord. nov., Cyanobacteria) from benthic tropical and subtropical fresh waters, with the description of four new species.</title>
        <authorList>
            <person name="Moretto J.A."/>
            <person name="Berthold D.E."/>
            <person name="Lefler F.W."/>
            <person name="Huang I.-S."/>
            <person name="Laughinghouse H. IV."/>
        </authorList>
    </citation>
    <scope>NUCLEOTIDE SEQUENCE [LARGE SCALE GENOMIC DNA]</scope>
    <source>
        <strain evidence="5 6">BLCC-F50</strain>
    </source>
</reference>
<evidence type="ECO:0000259" key="4">
    <source>
        <dbReference type="Pfam" id="PF04151"/>
    </source>
</evidence>
<dbReference type="RefSeq" id="WP_413262807.1">
    <property type="nucleotide sequence ID" value="NZ_JBHFNR010000063.1"/>
</dbReference>
<proteinExistence type="inferred from homology"/>
<evidence type="ECO:0000256" key="3">
    <source>
        <dbReference type="ARBA" id="ARBA00022801"/>
    </source>
</evidence>
<name>A0ABV4XN58_9CYAN</name>
<dbReference type="InterPro" id="IPR007280">
    <property type="entry name" value="Peptidase_C_arc/bac"/>
</dbReference>
<evidence type="ECO:0000256" key="2">
    <source>
        <dbReference type="ARBA" id="ARBA00022670"/>
    </source>
</evidence>
<dbReference type="Gene3D" id="2.40.10.10">
    <property type="entry name" value="Trypsin-like serine proteases"/>
    <property type="match status" value="2"/>
</dbReference>
<dbReference type="PRINTS" id="PR00834">
    <property type="entry name" value="PROTEASES2C"/>
</dbReference>
<keyword evidence="3" id="KW-0378">Hydrolase</keyword>
<comment type="similarity">
    <text evidence="1">Belongs to the peptidase S1C family.</text>
</comment>
<dbReference type="Proteomes" id="UP001576784">
    <property type="component" value="Unassembled WGS sequence"/>
</dbReference>
<dbReference type="InterPro" id="IPR001940">
    <property type="entry name" value="Peptidase_S1C"/>
</dbReference>
<keyword evidence="2" id="KW-0645">Protease</keyword>
<gene>
    <name evidence="5" type="ORF">ACE1CI_09545</name>
</gene>
<dbReference type="Gene3D" id="2.60.120.380">
    <property type="match status" value="2"/>
</dbReference>
<dbReference type="EMBL" id="JBHFNR010000063">
    <property type="protein sequence ID" value="MFB2893143.1"/>
    <property type="molecule type" value="Genomic_DNA"/>
</dbReference>
<dbReference type="Pfam" id="PF04151">
    <property type="entry name" value="PPC"/>
    <property type="match status" value="1"/>
</dbReference>
<feature type="domain" description="Peptidase C-terminal archaeal/bacterial" evidence="4">
    <location>
        <begin position="405"/>
        <end position="469"/>
    </location>
</feature>